<accession>A0A0R3R8D4</accession>
<dbReference type="EMBL" id="UZAG01021003">
    <property type="protein sequence ID" value="VDO48691.1"/>
    <property type="molecule type" value="Genomic_DNA"/>
</dbReference>
<reference evidence="4" key="1">
    <citation type="submission" date="2017-02" db="UniProtKB">
        <authorList>
            <consortium name="WormBaseParasite"/>
        </authorList>
    </citation>
    <scope>IDENTIFICATION</scope>
</reference>
<evidence type="ECO:0000313" key="3">
    <source>
        <dbReference type="Proteomes" id="UP000280834"/>
    </source>
</evidence>
<proteinExistence type="predicted"/>
<gene>
    <name evidence="2" type="ORF">BTMF_LOCUS14268</name>
</gene>
<dbReference type="Proteomes" id="UP000280834">
    <property type="component" value="Unassembled WGS sequence"/>
</dbReference>
<evidence type="ECO:0000313" key="4">
    <source>
        <dbReference type="WBParaSite" id="BTMF_0001629001-mRNA-1"/>
    </source>
</evidence>
<organism evidence="4">
    <name type="scientific">Brugia timori</name>
    <dbReference type="NCBI Taxonomy" id="42155"/>
    <lineage>
        <taxon>Eukaryota</taxon>
        <taxon>Metazoa</taxon>
        <taxon>Ecdysozoa</taxon>
        <taxon>Nematoda</taxon>
        <taxon>Chromadorea</taxon>
        <taxon>Rhabditida</taxon>
        <taxon>Spirurina</taxon>
        <taxon>Spiruromorpha</taxon>
        <taxon>Filarioidea</taxon>
        <taxon>Onchocercidae</taxon>
        <taxon>Brugia</taxon>
    </lineage>
</organism>
<evidence type="ECO:0000256" key="1">
    <source>
        <dbReference type="SAM" id="SignalP"/>
    </source>
</evidence>
<dbReference type="WBParaSite" id="BTMF_0001629001-mRNA-1">
    <property type="protein sequence ID" value="BTMF_0001629001-mRNA-1"/>
    <property type="gene ID" value="BTMF_0001629001"/>
</dbReference>
<protein>
    <submittedName>
        <fullName evidence="4">Secreted protein</fullName>
    </submittedName>
</protein>
<evidence type="ECO:0000313" key="2">
    <source>
        <dbReference type="EMBL" id="VDO48691.1"/>
    </source>
</evidence>
<name>A0A0R3R8D4_9BILA</name>
<feature type="chain" id="PRO_5043131060" evidence="1">
    <location>
        <begin position="26"/>
        <end position="91"/>
    </location>
</feature>
<sequence length="91" mass="10321">MARASTVFWGISVVLSSVTVRCVDSRNRPFRSRTMFCYEAVAILHSSIKCNRFCGCMLQTLSLKSAEKNVLKNNKSQLYGNIEKISVEPHY</sequence>
<keyword evidence="1" id="KW-0732">Signal</keyword>
<dbReference type="AlphaFoldDB" id="A0A0R3R8D4"/>
<reference evidence="2 3" key="2">
    <citation type="submission" date="2018-11" db="EMBL/GenBank/DDBJ databases">
        <authorList>
            <consortium name="Pathogen Informatics"/>
        </authorList>
    </citation>
    <scope>NUCLEOTIDE SEQUENCE [LARGE SCALE GENOMIC DNA]</scope>
</reference>
<keyword evidence="3" id="KW-1185">Reference proteome</keyword>
<feature type="signal peptide" evidence="1">
    <location>
        <begin position="1"/>
        <end position="25"/>
    </location>
</feature>